<accession>A0A841MM43</accession>
<dbReference type="Proteomes" id="UP000588604">
    <property type="component" value="Unassembled WGS sequence"/>
</dbReference>
<name>A0A841MM43_9BACT</name>
<protein>
    <submittedName>
        <fullName evidence="1">Uncharacterized protein</fullName>
    </submittedName>
</protein>
<proteinExistence type="predicted"/>
<organism evidence="1 2">
    <name type="scientific">Algoriphagus iocasae</name>
    <dbReference type="NCBI Taxonomy" id="1836499"/>
    <lineage>
        <taxon>Bacteria</taxon>
        <taxon>Pseudomonadati</taxon>
        <taxon>Bacteroidota</taxon>
        <taxon>Cytophagia</taxon>
        <taxon>Cytophagales</taxon>
        <taxon>Cyclobacteriaceae</taxon>
        <taxon>Algoriphagus</taxon>
    </lineage>
</organism>
<reference evidence="1 2" key="1">
    <citation type="submission" date="2020-08" db="EMBL/GenBank/DDBJ databases">
        <title>Genomic Encyclopedia of Type Strains, Phase IV (KMG-IV): sequencing the most valuable type-strain genomes for metagenomic binning, comparative biology and taxonomic classification.</title>
        <authorList>
            <person name="Goeker M."/>
        </authorList>
    </citation>
    <scope>NUCLEOTIDE SEQUENCE [LARGE SCALE GENOMIC DNA]</scope>
    <source>
        <strain evidence="1 2">DSM 102044</strain>
    </source>
</reference>
<comment type="caution">
    <text evidence="1">The sequence shown here is derived from an EMBL/GenBank/DDBJ whole genome shotgun (WGS) entry which is preliminary data.</text>
</comment>
<evidence type="ECO:0000313" key="1">
    <source>
        <dbReference type="EMBL" id="MBB6327963.1"/>
    </source>
</evidence>
<sequence length="102" mass="12272">MFEETEGEGQKFKVESLKFKEEARGWRLDLIKNLELEIKNTPVRSNISIAKVFNTRSNDIIVYQRWPGIVIRRRKYYASKMWMNAGQSSFLRKKKREWKSEV</sequence>
<keyword evidence="2" id="KW-1185">Reference proteome</keyword>
<evidence type="ECO:0000313" key="2">
    <source>
        <dbReference type="Proteomes" id="UP000588604"/>
    </source>
</evidence>
<dbReference type="EMBL" id="JACIJO010000003">
    <property type="protein sequence ID" value="MBB6327963.1"/>
    <property type="molecule type" value="Genomic_DNA"/>
</dbReference>
<dbReference type="AlphaFoldDB" id="A0A841MM43"/>
<gene>
    <name evidence="1" type="ORF">FHS59_003606</name>
</gene>